<dbReference type="GO" id="GO:0016614">
    <property type="term" value="F:oxidoreductase activity, acting on CH-OH group of donors"/>
    <property type="evidence" value="ECO:0007669"/>
    <property type="project" value="UniProtKB-ARBA"/>
</dbReference>
<dbReference type="Proteomes" id="UP000189632">
    <property type="component" value="Chromosome"/>
</dbReference>
<evidence type="ECO:0000313" key="5">
    <source>
        <dbReference type="EMBL" id="AQT48394.1"/>
    </source>
</evidence>
<proteinExistence type="inferred from homology"/>
<protein>
    <recommendedName>
        <fullName evidence="3">Uncharacterized oxidoreductase YghA</fullName>
    </recommendedName>
</protein>
<dbReference type="PRINTS" id="PR00081">
    <property type="entry name" value="GDHRDH"/>
</dbReference>
<dbReference type="InterPro" id="IPR036291">
    <property type="entry name" value="NAD(P)-bd_dom_sf"/>
</dbReference>
<dbReference type="Gene3D" id="3.40.50.720">
    <property type="entry name" value="NAD(P)-binding Rossmann-like Domain"/>
    <property type="match status" value="1"/>
</dbReference>
<dbReference type="Pfam" id="PF13561">
    <property type="entry name" value="adh_short_C2"/>
    <property type="match status" value="1"/>
</dbReference>
<gene>
    <name evidence="5" type="ORF">BBC0122_023250</name>
</gene>
<dbReference type="KEGG" id="bapi:BBC0122_023250"/>
<dbReference type="PANTHER" id="PTHR48107:SF16">
    <property type="entry name" value="NADPH-DEPENDENT ALDEHYDE REDUCTASE 1, CHLOROPLASTIC"/>
    <property type="match status" value="1"/>
</dbReference>
<dbReference type="SUPFAM" id="SSF51735">
    <property type="entry name" value="NAD(P)-binding Rossmann-fold domains"/>
    <property type="match status" value="1"/>
</dbReference>
<evidence type="ECO:0000256" key="1">
    <source>
        <dbReference type="ARBA" id="ARBA00006484"/>
    </source>
</evidence>
<dbReference type="RefSeq" id="WP_077994094.1">
    <property type="nucleotide sequence ID" value="NZ_CP015625.1"/>
</dbReference>
<evidence type="ECO:0000256" key="4">
    <source>
        <dbReference type="SAM" id="MobiDB-lite"/>
    </source>
</evidence>
<accession>A0A1U9MKH1</accession>
<keyword evidence="6" id="KW-1185">Reference proteome</keyword>
<reference evidence="5 6" key="1">
    <citation type="submission" date="2016-11" db="EMBL/GenBank/DDBJ databases">
        <title>Comparative genomics of Bartonella apis.</title>
        <authorList>
            <person name="Engel P."/>
        </authorList>
    </citation>
    <scope>NUCLEOTIDE SEQUENCE [LARGE SCALE GENOMIC DNA]</scope>
    <source>
        <strain evidence="5 6">BBC0122</strain>
    </source>
</reference>
<dbReference type="STRING" id="1686310.BBC0244_021890"/>
<dbReference type="PANTHER" id="PTHR48107">
    <property type="entry name" value="NADPH-DEPENDENT ALDEHYDE REDUCTASE-LIKE PROTEIN, CHLOROPLASTIC-RELATED"/>
    <property type="match status" value="1"/>
</dbReference>
<sequence length="330" mass="34736">MLDEKLILSREEALKSGTDGSSQKSGHQTATGSASKAQLKNPLDAYPRPPYSTEKQQAPGLASKLTPLADHGEKTYKGSGKLLGRKALITGGDSGIGRAVAIAFAREGADVAINYLKEEESDAQEVIELIEQAGRKGFAIPGDLTDRHFCEKLVEEAVQKLGGLDILVNNAGRQQAVEALADLTDESFDKTMKTNIYAPFRVTKAALPHIPAGGSIIITSSIQAFDPSAILFDYAQTKAANVAFAKSLAKQLAPKGIRVNAVAPGPFWTPLQPAGGQLMNALPQFGSETPLKRAGQPVEISPLYVLLASEEASYCSGQVFGAAGGIGMDS</sequence>
<dbReference type="InterPro" id="IPR002347">
    <property type="entry name" value="SDR_fam"/>
</dbReference>
<dbReference type="OrthoDB" id="9809287at2"/>
<feature type="compositionally biased region" description="Basic and acidic residues" evidence="4">
    <location>
        <begin position="1"/>
        <end position="14"/>
    </location>
</feature>
<comment type="similarity">
    <text evidence="1">Belongs to the short-chain dehydrogenases/reductases (SDR) family.</text>
</comment>
<feature type="compositionally biased region" description="Polar residues" evidence="4">
    <location>
        <begin position="18"/>
        <end position="38"/>
    </location>
</feature>
<dbReference type="PRINTS" id="PR00080">
    <property type="entry name" value="SDRFAMILY"/>
</dbReference>
<feature type="region of interest" description="Disordered" evidence="4">
    <location>
        <begin position="1"/>
        <end position="73"/>
    </location>
</feature>
<evidence type="ECO:0000313" key="6">
    <source>
        <dbReference type="Proteomes" id="UP000189632"/>
    </source>
</evidence>
<evidence type="ECO:0000256" key="2">
    <source>
        <dbReference type="ARBA" id="ARBA00023002"/>
    </source>
</evidence>
<name>A0A1U9MKH1_9HYPH</name>
<dbReference type="AlphaFoldDB" id="A0A1U9MKH1"/>
<dbReference type="FunFam" id="3.40.50.720:FF:000097">
    <property type="entry name" value="SDR family oxidoreductase"/>
    <property type="match status" value="1"/>
</dbReference>
<dbReference type="EMBL" id="CP015625">
    <property type="protein sequence ID" value="AQT48394.1"/>
    <property type="molecule type" value="Genomic_DNA"/>
</dbReference>
<keyword evidence="2" id="KW-0560">Oxidoreductase</keyword>
<organism evidence="5 6">
    <name type="scientific">Bartonella choladocola</name>
    <dbReference type="NCBI Taxonomy" id="2750995"/>
    <lineage>
        <taxon>Bacteria</taxon>
        <taxon>Pseudomonadati</taxon>
        <taxon>Pseudomonadota</taxon>
        <taxon>Alphaproteobacteria</taxon>
        <taxon>Hyphomicrobiales</taxon>
        <taxon>Bartonellaceae</taxon>
        <taxon>Bartonella</taxon>
    </lineage>
</organism>
<evidence type="ECO:0000256" key="3">
    <source>
        <dbReference type="ARBA" id="ARBA00067437"/>
    </source>
</evidence>